<dbReference type="GO" id="GO:0005886">
    <property type="term" value="C:plasma membrane"/>
    <property type="evidence" value="ECO:0007669"/>
    <property type="project" value="UniProtKB-SubCell"/>
</dbReference>
<dbReference type="SUPFAM" id="SSF51445">
    <property type="entry name" value="(Trans)glycosidases"/>
    <property type="match status" value="1"/>
</dbReference>
<evidence type="ECO:0000256" key="11">
    <source>
        <dbReference type="ARBA" id="ARBA00023316"/>
    </source>
</evidence>
<protein>
    <recommendedName>
        <fullName evidence="14">glucan 1,3-beta-glucosidase</fullName>
        <ecNumber evidence="14">3.2.1.58</ecNumber>
    </recommendedName>
    <alternativeName>
        <fullName evidence="15">Exo-1,3-beta-glucanase D</fullName>
    </alternativeName>
</protein>
<feature type="region of interest" description="Disordered" evidence="16">
    <location>
        <begin position="85"/>
        <end position="139"/>
    </location>
</feature>
<evidence type="ECO:0000256" key="9">
    <source>
        <dbReference type="ARBA" id="ARBA00023180"/>
    </source>
</evidence>
<dbReference type="PANTHER" id="PTHR31297">
    <property type="entry name" value="GLUCAN ENDO-1,6-BETA-GLUCOSIDASE B"/>
    <property type="match status" value="1"/>
</dbReference>
<keyword evidence="10" id="KW-0326">Glycosidase</keyword>
<keyword evidence="9" id="KW-0325">Glycoprotein</keyword>
<dbReference type="InParanoid" id="A0A1Y1UF36"/>
<feature type="compositionally biased region" description="Low complexity" evidence="16">
    <location>
        <begin position="175"/>
        <end position="191"/>
    </location>
</feature>
<evidence type="ECO:0000256" key="6">
    <source>
        <dbReference type="ARBA" id="ARBA00022968"/>
    </source>
</evidence>
<evidence type="ECO:0000256" key="15">
    <source>
        <dbReference type="ARBA" id="ARBA00041260"/>
    </source>
</evidence>
<evidence type="ECO:0000256" key="14">
    <source>
        <dbReference type="ARBA" id="ARBA00038929"/>
    </source>
</evidence>
<dbReference type="EMBL" id="NBSH01000010">
    <property type="protein sequence ID" value="ORX35685.1"/>
    <property type="molecule type" value="Genomic_DNA"/>
</dbReference>
<dbReference type="GO" id="GO:0005576">
    <property type="term" value="C:extracellular region"/>
    <property type="evidence" value="ECO:0007669"/>
    <property type="project" value="TreeGrafter"/>
</dbReference>
<evidence type="ECO:0000256" key="17">
    <source>
        <dbReference type="SAM" id="Phobius"/>
    </source>
</evidence>
<accession>A0A1Y1UF36</accession>
<evidence type="ECO:0000256" key="13">
    <source>
        <dbReference type="ARBA" id="ARBA00037126"/>
    </source>
</evidence>
<dbReference type="STRING" id="4999.A0A1Y1UF36"/>
<keyword evidence="5" id="KW-0378">Hydrolase</keyword>
<evidence type="ECO:0000256" key="1">
    <source>
        <dbReference type="ARBA" id="ARBA00004401"/>
    </source>
</evidence>
<organism evidence="19 20">
    <name type="scientific">Kockovaella imperatae</name>
    <dbReference type="NCBI Taxonomy" id="4999"/>
    <lineage>
        <taxon>Eukaryota</taxon>
        <taxon>Fungi</taxon>
        <taxon>Dikarya</taxon>
        <taxon>Basidiomycota</taxon>
        <taxon>Agaricomycotina</taxon>
        <taxon>Tremellomycetes</taxon>
        <taxon>Tremellales</taxon>
        <taxon>Cuniculitremaceae</taxon>
        <taxon>Kockovaella</taxon>
    </lineage>
</organism>
<evidence type="ECO:0000256" key="10">
    <source>
        <dbReference type="ARBA" id="ARBA00023295"/>
    </source>
</evidence>
<dbReference type="FunFam" id="3.20.20.80:FF:000033">
    <property type="entry name" value="Glucan 1,3-beta-glucosidase A"/>
    <property type="match status" value="1"/>
</dbReference>
<comment type="function">
    <text evidence="13">Glucosidase involved in the degradation of cellulosic biomass. Active on lichenan.</text>
</comment>
<keyword evidence="6" id="KW-0735">Signal-anchor</keyword>
<feature type="region of interest" description="Disordered" evidence="16">
    <location>
        <begin position="175"/>
        <end position="228"/>
    </location>
</feature>
<comment type="similarity">
    <text evidence="2">Belongs to the glycosyl hydrolase 5 (cellulase A) family.</text>
</comment>
<dbReference type="OrthoDB" id="62120at2759"/>
<feature type="transmembrane region" description="Helical" evidence="17">
    <location>
        <begin position="146"/>
        <end position="171"/>
    </location>
</feature>
<evidence type="ECO:0000313" key="19">
    <source>
        <dbReference type="EMBL" id="ORX35685.1"/>
    </source>
</evidence>
<evidence type="ECO:0000256" key="3">
    <source>
        <dbReference type="ARBA" id="ARBA00022475"/>
    </source>
</evidence>
<evidence type="ECO:0000256" key="2">
    <source>
        <dbReference type="ARBA" id="ARBA00005641"/>
    </source>
</evidence>
<feature type="compositionally biased region" description="Polar residues" evidence="16">
    <location>
        <begin position="96"/>
        <end position="106"/>
    </location>
</feature>
<evidence type="ECO:0000256" key="4">
    <source>
        <dbReference type="ARBA" id="ARBA00022692"/>
    </source>
</evidence>
<reference evidence="19 20" key="1">
    <citation type="submission" date="2017-03" db="EMBL/GenBank/DDBJ databases">
        <title>Widespread Adenine N6-methylation of Active Genes in Fungi.</title>
        <authorList>
            <consortium name="DOE Joint Genome Institute"/>
            <person name="Mondo S.J."/>
            <person name="Dannebaum R.O."/>
            <person name="Kuo R.C."/>
            <person name="Louie K.B."/>
            <person name="Bewick A.J."/>
            <person name="Labutti K."/>
            <person name="Haridas S."/>
            <person name="Kuo A."/>
            <person name="Salamov A."/>
            <person name="Ahrendt S.R."/>
            <person name="Lau R."/>
            <person name="Bowen B.P."/>
            <person name="Lipzen A."/>
            <person name="Sullivan W."/>
            <person name="Andreopoulos W.B."/>
            <person name="Clum A."/>
            <person name="Lindquist E."/>
            <person name="Daum C."/>
            <person name="Northen T.R."/>
            <person name="Ramamoorthy G."/>
            <person name="Schmitz R.J."/>
            <person name="Gryganskyi A."/>
            <person name="Culley D."/>
            <person name="Magnuson J."/>
            <person name="James T.Y."/>
            <person name="O'Malley M.A."/>
            <person name="Stajich J.E."/>
            <person name="Spatafora J.W."/>
            <person name="Visel A."/>
            <person name="Grigoriev I.V."/>
        </authorList>
    </citation>
    <scope>NUCLEOTIDE SEQUENCE [LARGE SCALE GENOMIC DNA]</scope>
    <source>
        <strain evidence="19 20">NRRL Y-17943</strain>
    </source>
</reference>
<comment type="catalytic activity">
    <reaction evidence="12">
        <text>Successive hydrolysis of beta-D-glucose units from the non-reducing ends of (1-&gt;3)-beta-D-glucans, releasing alpha-glucose.</text>
        <dbReference type="EC" id="3.2.1.58"/>
    </reaction>
</comment>
<dbReference type="InterPro" id="IPR001547">
    <property type="entry name" value="Glyco_hydro_5"/>
</dbReference>
<evidence type="ECO:0000259" key="18">
    <source>
        <dbReference type="Pfam" id="PF00150"/>
    </source>
</evidence>
<evidence type="ECO:0000256" key="5">
    <source>
        <dbReference type="ARBA" id="ARBA00022801"/>
    </source>
</evidence>
<dbReference type="GeneID" id="33559321"/>
<proteinExistence type="inferred from homology"/>
<evidence type="ECO:0000313" key="20">
    <source>
        <dbReference type="Proteomes" id="UP000193218"/>
    </source>
</evidence>
<dbReference type="RefSeq" id="XP_021869849.1">
    <property type="nucleotide sequence ID" value="XM_022017512.1"/>
</dbReference>
<dbReference type="Gene3D" id="3.20.20.80">
    <property type="entry name" value="Glycosidases"/>
    <property type="match status" value="1"/>
</dbReference>
<keyword evidence="11" id="KW-0961">Cell wall biogenesis/degradation</keyword>
<feature type="domain" description="Glycoside hydrolase family 5" evidence="18">
    <location>
        <begin position="327"/>
        <end position="482"/>
    </location>
</feature>
<dbReference type="EC" id="3.2.1.58" evidence="14"/>
<sequence length="813" mass="86684">MSSPYTSLGGRGIPDSQLLSPEGQGITDSYWGRSGNEYMPAPSIISRDSTHGSLAGGAGGYGSNRNSWGSGMALAAAAGTYGDDSHRPLPARGSSRLATSSPQLSVSDEFEEQGHVAPNAINAPGTFSEKSPRWAGASRPKKSRKALWIGIGIGAFLVIGAGVGLGVYFSLRNKNNSSSSGSSQSGADNDQSGGGSNEDGSSKTHTGGHGQQPSAAPTSGGQGSLLTFEDGSTATYNNPYGGTWVWDPSDPFNNDAQVNSWTPALNQNWTWGQDKVMGVNLGGWLNTEPFIVPGLYQQYAQGAGGQAVDEYTLSLNMGDDLETAMTQHYDTFITEADIAEIASVGLNWIRLPIGHWAVETWPGEPFLERVSWTYVLKAIQWCRKYGIRINLDLHTVPGSQNGWNHSGKLGSVNWMFGTMGLANAQRSLDYMRTLAEFISQPEYAPVVQMFGFVNEPNSNVINKTVVASFYQEAYREIRSVTGIGAGNGPFLSIHDAFAGFTSWFGFLPGADRLALDQHPYLVFGTQQTGPIPSIAQMPCQYWAADTNTSAQQFGVSVAGEFSAAINDCGLYVNNVGVGTRYEGTYPGYNGPTGGSCDQWNNWQEWNETVKQDLQLFVQAEMDALQDYFFWTWKIGNSTTGNPQPNPFWHYKLGVEQGWINPDPRTAFGTCASFGTPINAFDGIYPEAYMTGGAGAGQIPATVSASYPWPVPTFSDVNAAQMTNIPQYTMNASPITLPGPTFTNPSSGATISPGSGWANSADTRPAFQAVQGCSYPPEYSATGVPIVPGMCGAGLDQVIVKRNGAPAPTPAPVV</sequence>
<gene>
    <name evidence="19" type="ORF">BD324DRAFT_642877</name>
</gene>
<keyword evidence="7 17" id="KW-1133">Transmembrane helix</keyword>
<dbReference type="GO" id="GO:0009251">
    <property type="term" value="P:glucan catabolic process"/>
    <property type="evidence" value="ECO:0007669"/>
    <property type="project" value="TreeGrafter"/>
</dbReference>
<keyword evidence="4 17" id="KW-0812">Transmembrane</keyword>
<dbReference type="InterPro" id="IPR017853">
    <property type="entry name" value="GH"/>
</dbReference>
<dbReference type="Proteomes" id="UP000193218">
    <property type="component" value="Unassembled WGS sequence"/>
</dbReference>
<dbReference type="InterPro" id="IPR050386">
    <property type="entry name" value="Glycosyl_hydrolase_5"/>
</dbReference>
<dbReference type="GO" id="GO:0004338">
    <property type="term" value="F:glucan exo-1,3-beta-glucosidase activity"/>
    <property type="evidence" value="ECO:0007669"/>
    <property type="project" value="UniProtKB-EC"/>
</dbReference>
<keyword evidence="20" id="KW-1185">Reference proteome</keyword>
<evidence type="ECO:0000256" key="12">
    <source>
        <dbReference type="ARBA" id="ARBA00036824"/>
    </source>
</evidence>
<keyword evidence="3" id="KW-1003">Cell membrane</keyword>
<comment type="subcellular location">
    <subcellularLocation>
        <location evidence="1">Cell membrane</location>
        <topology evidence="1">Single-pass type II membrane protein</topology>
    </subcellularLocation>
</comment>
<feature type="region of interest" description="Disordered" evidence="16">
    <location>
        <begin position="1"/>
        <end position="33"/>
    </location>
</feature>
<comment type="caution">
    <text evidence="19">The sequence shown here is derived from an EMBL/GenBank/DDBJ whole genome shotgun (WGS) entry which is preliminary data.</text>
</comment>
<dbReference type="FunCoup" id="A0A1Y1UF36">
    <property type="interactions" value="21"/>
</dbReference>
<evidence type="ECO:0000256" key="7">
    <source>
        <dbReference type="ARBA" id="ARBA00022989"/>
    </source>
</evidence>
<dbReference type="GO" id="GO:0009986">
    <property type="term" value="C:cell surface"/>
    <property type="evidence" value="ECO:0007669"/>
    <property type="project" value="TreeGrafter"/>
</dbReference>
<dbReference type="Pfam" id="PF00150">
    <property type="entry name" value="Cellulase"/>
    <property type="match status" value="1"/>
</dbReference>
<dbReference type="AlphaFoldDB" id="A0A1Y1UF36"/>
<evidence type="ECO:0000256" key="16">
    <source>
        <dbReference type="SAM" id="MobiDB-lite"/>
    </source>
</evidence>
<name>A0A1Y1UF36_9TREE</name>
<dbReference type="PANTHER" id="PTHR31297:SF34">
    <property type="entry name" value="GLUCAN 1,3-BETA-GLUCOSIDASE 2"/>
    <property type="match status" value="1"/>
</dbReference>
<dbReference type="GO" id="GO:0071555">
    <property type="term" value="P:cell wall organization"/>
    <property type="evidence" value="ECO:0007669"/>
    <property type="project" value="UniProtKB-KW"/>
</dbReference>
<keyword evidence="8 17" id="KW-0472">Membrane</keyword>
<evidence type="ECO:0000256" key="8">
    <source>
        <dbReference type="ARBA" id="ARBA00023136"/>
    </source>
</evidence>